<name>A0A926I3E6_9FIRM</name>
<dbReference type="GO" id="GO:0006508">
    <property type="term" value="P:proteolysis"/>
    <property type="evidence" value="ECO:0007669"/>
    <property type="project" value="InterPro"/>
</dbReference>
<accession>A0A926I3E6</accession>
<sequence length="408" mass="45887">MEKSLKQGYKGYKAYDYLVPGEDYKVFNLAEEGNEFGEYIIPLTDEQEKFMDEIIAKYPMISLHEHPFCFPKPVTDTFDYAREGRSFTAYRALAESKWDCVFDNMMDGCCLITSKHGWKWNDVIYDLGLRLADISHQDFLIKCEKVDDIYRAKAEGKVAWVPVIEGAAMIENELDRIDMLYGFGVRLMGITYSESNGLGSGLKEAHDGGLTHLGYQVIDRMNKVGMAIDCAHVGDNTTLDIIEASKKPVFISHTGARALWNSKRLKSDEIIKACAAKGGVIGIEAAPHTTITEKHTTHDIEAFMEHFEYVKDLVGIDFVSFGPDTLYGDHVGLHHAFSANLSIKQAFVKQNGEGKAPSFPEVPYVKGLENPTEASYNIIRWLIKHNYSEQDIAKVMGGNAIRVLKEVW</sequence>
<dbReference type="RefSeq" id="WP_249282423.1">
    <property type="nucleotide sequence ID" value="NZ_JACRST010000004.1"/>
</dbReference>
<evidence type="ECO:0000313" key="2">
    <source>
        <dbReference type="Proteomes" id="UP000653127"/>
    </source>
</evidence>
<dbReference type="PROSITE" id="PS51365">
    <property type="entry name" value="RENAL_DIPEPTIDASE_2"/>
    <property type="match status" value="1"/>
</dbReference>
<dbReference type="Pfam" id="PF01244">
    <property type="entry name" value="Peptidase_M19"/>
    <property type="match status" value="1"/>
</dbReference>
<dbReference type="InterPro" id="IPR008257">
    <property type="entry name" value="Pept_M19"/>
</dbReference>
<gene>
    <name evidence="1" type="ORF">H8711_04900</name>
</gene>
<dbReference type="AlphaFoldDB" id="A0A926I3E6"/>
<keyword evidence="2" id="KW-1185">Reference proteome</keyword>
<dbReference type="SUPFAM" id="SSF51556">
    <property type="entry name" value="Metallo-dependent hydrolases"/>
    <property type="match status" value="1"/>
</dbReference>
<comment type="caution">
    <text evidence="1">The sequence shown here is derived from an EMBL/GenBank/DDBJ whole genome shotgun (WGS) entry which is preliminary data.</text>
</comment>
<dbReference type="GO" id="GO:0070573">
    <property type="term" value="F:metallodipeptidase activity"/>
    <property type="evidence" value="ECO:0007669"/>
    <property type="project" value="InterPro"/>
</dbReference>
<protein>
    <submittedName>
        <fullName evidence="1">Membrane dipeptidase</fullName>
    </submittedName>
</protein>
<dbReference type="EMBL" id="JACRST010000004">
    <property type="protein sequence ID" value="MBC8546274.1"/>
    <property type="molecule type" value="Genomic_DNA"/>
</dbReference>
<dbReference type="PANTHER" id="PTHR10443">
    <property type="entry name" value="MICROSOMAL DIPEPTIDASE"/>
    <property type="match status" value="1"/>
</dbReference>
<organism evidence="1 2">
    <name type="scientific">Ligaoa zhengdingensis</name>
    <dbReference type="NCBI Taxonomy" id="2763658"/>
    <lineage>
        <taxon>Bacteria</taxon>
        <taxon>Bacillati</taxon>
        <taxon>Bacillota</taxon>
        <taxon>Clostridia</taxon>
        <taxon>Eubacteriales</taxon>
        <taxon>Oscillospiraceae</taxon>
        <taxon>Ligaoa</taxon>
    </lineage>
</organism>
<reference evidence="1" key="1">
    <citation type="submission" date="2020-08" db="EMBL/GenBank/DDBJ databases">
        <title>Genome public.</title>
        <authorList>
            <person name="Liu C."/>
            <person name="Sun Q."/>
        </authorList>
    </citation>
    <scope>NUCLEOTIDE SEQUENCE</scope>
    <source>
        <strain evidence="1">NSJ-31</strain>
    </source>
</reference>
<dbReference type="PANTHER" id="PTHR10443:SF12">
    <property type="entry name" value="DIPEPTIDASE"/>
    <property type="match status" value="1"/>
</dbReference>
<dbReference type="Gene3D" id="3.20.20.140">
    <property type="entry name" value="Metal-dependent hydrolases"/>
    <property type="match status" value="1"/>
</dbReference>
<dbReference type="Proteomes" id="UP000653127">
    <property type="component" value="Unassembled WGS sequence"/>
</dbReference>
<evidence type="ECO:0000313" key="1">
    <source>
        <dbReference type="EMBL" id="MBC8546274.1"/>
    </source>
</evidence>
<dbReference type="InterPro" id="IPR032466">
    <property type="entry name" value="Metal_Hydrolase"/>
</dbReference>
<proteinExistence type="predicted"/>